<dbReference type="AlphaFoldDB" id="A0A9Q1FKP0"/>
<feature type="region of interest" description="Disordered" evidence="1">
    <location>
        <begin position="161"/>
        <end position="250"/>
    </location>
</feature>
<feature type="compositionally biased region" description="Polar residues" evidence="1">
    <location>
        <begin position="234"/>
        <end position="250"/>
    </location>
</feature>
<gene>
    <name evidence="2" type="ORF">SKAU_G00171080</name>
</gene>
<organism evidence="2 3">
    <name type="scientific">Synaphobranchus kaupii</name>
    <name type="common">Kaup's arrowtooth eel</name>
    <dbReference type="NCBI Taxonomy" id="118154"/>
    <lineage>
        <taxon>Eukaryota</taxon>
        <taxon>Metazoa</taxon>
        <taxon>Chordata</taxon>
        <taxon>Craniata</taxon>
        <taxon>Vertebrata</taxon>
        <taxon>Euteleostomi</taxon>
        <taxon>Actinopterygii</taxon>
        <taxon>Neopterygii</taxon>
        <taxon>Teleostei</taxon>
        <taxon>Anguilliformes</taxon>
        <taxon>Synaphobranchidae</taxon>
        <taxon>Synaphobranchus</taxon>
    </lineage>
</organism>
<dbReference type="EMBL" id="JAINUF010000005">
    <property type="protein sequence ID" value="KAJ8360583.1"/>
    <property type="molecule type" value="Genomic_DNA"/>
</dbReference>
<accession>A0A9Q1FKP0</accession>
<sequence>MGPQNPYSQDRTVEVVNQALPSELARLGMVKEVKSFRGAEQQPGSDGRVPNLRKTSCCLSCAASLVLLQLINPSGKLVLSPMAFVSNSARQCSIKFSQFNLAEHLDCASPPSRPGRNEPSLLFTRQRFRRRVWRVARRPRDPGLAPLPRFGGHRLRITTLGTAAPSRGGGGALAPLSAKSPSAAPPRLETRDPARELTRSPQPSAALAPSSGSPSGSRRRRDSAQQCVPRATQEHPQNMSQGSQNSGDVR</sequence>
<keyword evidence="3" id="KW-1185">Reference proteome</keyword>
<evidence type="ECO:0000313" key="2">
    <source>
        <dbReference type="EMBL" id="KAJ8360583.1"/>
    </source>
</evidence>
<feature type="compositionally biased region" description="Low complexity" evidence="1">
    <location>
        <begin position="173"/>
        <end position="187"/>
    </location>
</feature>
<proteinExistence type="predicted"/>
<protein>
    <submittedName>
        <fullName evidence="2">Uncharacterized protein</fullName>
    </submittedName>
</protein>
<feature type="compositionally biased region" description="Basic and acidic residues" evidence="1">
    <location>
        <begin position="188"/>
        <end position="198"/>
    </location>
</feature>
<comment type="caution">
    <text evidence="2">The sequence shown here is derived from an EMBL/GenBank/DDBJ whole genome shotgun (WGS) entry which is preliminary data.</text>
</comment>
<feature type="compositionally biased region" description="Low complexity" evidence="1">
    <location>
        <begin position="199"/>
        <end position="216"/>
    </location>
</feature>
<name>A0A9Q1FKP0_SYNKA</name>
<reference evidence="2" key="1">
    <citation type="journal article" date="2023" name="Science">
        <title>Genome structures resolve the early diversification of teleost fishes.</title>
        <authorList>
            <person name="Parey E."/>
            <person name="Louis A."/>
            <person name="Montfort J."/>
            <person name="Bouchez O."/>
            <person name="Roques C."/>
            <person name="Iampietro C."/>
            <person name="Lluch J."/>
            <person name="Castinel A."/>
            <person name="Donnadieu C."/>
            <person name="Desvignes T."/>
            <person name="Floi Bucao C."/>
            <person name="Jouanno E."/>
            <person name="Wen M."/>
            <person name="Mejri S."/>
            <person name="Dirks R."/>
            <person name="Jansen H."/>
            <person name="Henkel C."/>
            <person name="Chen W.J."/>
            <person name="Zahm M."/>
            <person name="Cabau C."/>
            <person name="Klopp C."/>
            <person name="Thompson A.W."/>
            <person name="Robinson-Rechavi M."/>
            <person name="Braasch I."/>
            <person name="Lecointre G."/>
            <person name="Bobe J."/>
            <person name="Postlethwait J.H."/>
            <person name="Berthelot C."/>
            <person name="Roest Crollius H."/>
            <person name="Guiguen Y."/>
        </authorList>
    </citation>
    <scope>NUCLEOTIDE SEQUENCE</scope>
    <source>
        <strain evidence="2">WJC10195</strain>
    </source>
</reference>
<evidence type="ECO:0000313" key="3">
    <source>
        <dbReference type="Proteomes" id="UP001152622"/>
    </source>
</evidence>
<evidence type="ECO:0000256" key="1">
    <source>
        <dbReference type="SAM" id="MobiDB-lite"/>
    </source>
</evidence>
<dbReference type="Proteomes" id="UP001152622">
    <property type="component" value="Chromosome 5"/>
</dbReference>